<feature type="transmembrane region" description="Helical" evidence="1">
    <location>
        <begin position="56"/>
        <end position="75"/>
    </location>
</feature>
<gene>
    <name evidence="2" type="ORF">PNU63_05900</name>
</gene>
<evidence type="ECO:0000256" key="1">
    <source>
        <dbReference type="SAM" id="Phobius"/>
    </source>
</evidence>
<reference evidence="2" key="1">
    <citation type="submission" date="2023-01" db="EMBL/GenBank/DDBJ databases">
        <title>Human gut microbiome strain richness.</title>
        <authorList>
            <person name="Chen-Liaw A."/>
        </authorList>
    </citation>
    <scope>NUCLEOTIDE SEQUENCE</scope>
    <source>
        <strain evidence="2">1001217st1_A9_1001217B_191108</strain>
    </source>
</reference>
<keyword evidence="1" id="KW-1133">Transmembrane helix</keyword>
<organism evidence="2 3">
    <name type="scientific">Mediterraneibacter gnavus</name>
    <name type="common">Ruminococcus gnavus</name>
    <dbReference type="NCBI Taxonomy" id="33038"/>
    <lineage>
        <taxon>Bacteria</taxon>
        <taxon>Bacillati</taxon>
        <taxon>Bacillota</taxon>
        <taxon>Clostridia</taxon>
        <taxon>Lachnospirales</taxon>
        <taxon>Lachnospiraceae</taxon>
        <taxon>Mediterraneibacter</taxon>
    </lineage>
</organism>
<keyword evidence="1" id="KW-0812">Transmembrane</keyword>
<evidence type="ECO:0008006" key="4">
    <source>
        <dbReference type="Google" id="ProtNLM"/>
    </source>
</evidence>
<keyword evidence="1" id="KW-0472">Membrane</keyword>
<feature type="transmembrane region" description="Helical" evidence="1">
    <location>
        <begin position="32"/>
        <end position="50"/>
    </location>
</feature>
<dbReference type="EMBL" id="JAQMLR010000004">
    <property type="protein sequence ID" value="MDB8738310.1"/>
    <property type="molecule type" value="Genomic_DNA"/>
</dbReference>
<dbReference type="AlphaFoldDB" id="A0AB35IZU2"/>
<sequence length="161" mass="19330">MQQKYWKYMVQIKAWIFYLDVYTEDSYRWDKIINIVVAIASSSSIAAWAIWQKYSFVWSIIIAISQVLTTIKGFLPYSKRLKMLVPFMEDLKFLYNKIEYNWFKVASGDLSEDEINELLYSFKDEFANIENKNLKEETLLEKDNFREIADRKNDAYFANNF</sequence>
<name>A0AB35IZU2_MEDGN</name>
<accession>A0AB35IZU2</accession>
<dbReference type="Proteomes" id="UP001211731">
    <property type="component" value="Unassembled WGS sequence"/>
</dbReference>
<dbReference type="RefSeq" id="WP_272107111.1">
    <property type="nucleotide sequence ID" value="NZ_JAQMLO010000007.1"/>
</dbReference>
<proteinExistence type="predicted"/>
<evidence type="ECO:0000313" key="2">
    <source>
        <dbReference type="EMBL" id="MDB8738310.1"/>
    </source>
</evidence>
<protein>
    <recommendedName>
        <fullName evidence="4">SMODS and SLOG-associating 2TM effector domain-containing protein</fullName>
    </recommendedName>
</protein>
<comment type="caution">
    <text evidence="2">The sequence shown here is derived from an EMBL/GenBank/DDBJ whole genome shotgun (WGS) entry which is preliminary data.</text>
</comment>
<evidence type="ECO:0000313" key="3">
    <source>
        <dbReference type="Proteomes" id="UP001211731"/>
    </source>
</evidence>